<keyword evidence="4" id="KW-1185">Reference proteome</keyword>
<dbReference type="OrthoDB" id="1792985at2"/>
<evidence type="ECO:0000256" key="1">
    <source>
        <dbReference type="SAM" id="MobiDB-lite"/>
    </source>
</evidence>
<evidence type="ECO:0000313" key="4">
    <source>
        <dbReference type="Proteomes" id="UP000252387"/>
    </source>
</evidence>
<dbReference type="Gene3D" id="3.30.750.140">
    <property type="match status" value="1"/>
</dbReference>
<keyword evidence="3" id="KW-0969">Cilium</keyword>
<dbReference type="Proteomes" id="UP000252387">
    <property type="component" value="Unassembled WGS sequence"/>
</dbReference>
<dbReference type="EMBL" id="QFWQ01000004">
    <property type="protein sequence ID" value="RCS30387.1"/>
    <property type="molecule type" value="Genomic_DNA"/>
</dbReference>
<dbReference type="AlphaFoldDB" id="A0A368KEX5"/>
<dbReference type="PANTHER" id="PTHR37533">
    <property type="entry name" value="FLAGELLAR HOOK-LENGTH CONTROL PROTEIN"/>
    <property type="match status" value="1"/>
</dbReference>
<evidence type="ECO:0000259" key="2">
    <source>
        <dbReference type="Pfam" id="PF02120"/>
    </source>
</evidence>
<dbReference type="InterPro" id="IPR038610">
    <property type="entry name" value="FliK-like_C_sf"/>
</dbReference>
<comment type="caution">
    <text evidence="3">The sequence shown here is derived from an EMBL/GenBank/DDBJ whole genome shotgun (WGS) entry which is preliminary data.</text>
</comment>
<keyword evidence="3" id="KW-0966">Cell projection</keyword>
<gene>
    <name evidence="3" type="ORF">DEO45_06020</name>
</gene>
<organism evidence="3 4">
    <name type="scientific">Rhodanobacter denitrificans</name>
    <dbReference type="NCBI Taxonomy" id="666685"/>
    <lineage>
        <taxon>Bacteria</taxon>
        <taxon>Pseudomonadati</taxon>
        <taxon>Pseudomonadota</taxon>
        <taxon>Gammaproteobacteria</taxon>
        <taxon>Lysobacterales</taxon>
        <taxon>Rhodanobacteraceae</taxon>
        <taxon>Rhodanobacter</taxon>
    </lineage>
</organism>
<feature type="region of interest" description="Disordered" evidence="1">
    <location>
        <begin position="1"/>
        <end position="96"/>
    </location>
</feature>
<protein>
    <submittedName>
        <fullName evidence="3">Flagellar hook-length control protein FliK</fullName>
    </submittedName>
</protein>
<dbReference type="InterPro" id="IPR021136">
    <property type="entry name" value="Flagellar_hook_control-like_C"/>
</dbReference>
<evidence type="ECO:0000313" key="3">
    <source>
        <dbReference type="EMBL" id="RCS30387.1"/>
    </source>
</evidence>
<dbReference type="CDD" id="cd17470">
    <property type="entry name" value="T3SS_Flik_C"/>
    <property type="match status" value="1"/>
</dbReference>
<dbReference type="RefSeq" id="WP_114341399.1">
    <property type="nucleotide sequence ID" value="NZ_QFWQ01000004.1"/>
</dbReference>
<feature type="domain" description="Flagellar hook-length control protein-like C-terminal" evidence="2">
    <location>
        <begin position="241"/>
        <end position="321"/>
    </location>
</feature>
<dbReference type="PANTHER" id="PTHR37533:SF2">
    <property type="entry name" value="FLAGELLAR HOOK-LENGTH CONTROL PROTEIN"/>
    <property type="match status" value="1"/>
</dbReference>
<accession>A0A368KEX5</accession>
<dbReference type="InterPro" id="IPR052563">
    <property type="entry name" value="FliK"/>
</dbReference>
<proteinExistence type="predicted"/>
<name>A0A368KEX5_9GAMM</name>
<sequence>MTTPAVASGTPAPAPARAAPADSPREDVPAPGTFDRQLHAARQQHDAVDADASPKATELREQPAPPRQSDAAGSAADLQVATKPQPASAPGAVVETTDATAPAVKASAEKDASGEPAASALAGAMLALLGPAVAGVLRPAVTKAVDVVLANGKSVATDVGVATSPQLDAAAAADLPATAVVAAVSGRNPLPVVDTGHDPSKDAVAPIALASQPPPVAPLVPHPLQLQAPPGTPAFGQELGQHVAWLGGQDIKQARIRLHPEELGSLDVNVSVTHGRVDVVFSAQHPAAVAAVQQGLPQLDQMLARHGLSLGHAEVGQHDRGDGRRRAGHAGAGVPDEIAEVHGIGPAASPVRVGLLDAFA</sequence>
<dbReference type="Pfam" id="PF02120">
    <property type="entry name" value="Flg_hook"/>
    <property type="match status" value="1"/>
</dbReference>
<reference evidence="3 4" key="1">
    <citation type="submission" date="2018-05" db="EMBL/GenBank/DDBJ databases">
        <title>Draft genome sequence of Rhodanobacter denitrificans Yn1 isolated from gold copper mine.</title>
        <authorList>
            <person name="Yang N."/>
            <person name="Mazhar H.S."/>
            <person name="Rensing C."/>
        </authorList>
    </citation>
    <scope>NUCLEOTIDE SEQUENCE [LARGE SCALE GENOMIC DNA]</scope>
    <source>
        <strain evidence="3 4">Yn1</strain>
    </source>
</reference>
<keyword evidence="3" id="KW-0282">Flagellum</keyword>